<sequence>MPLPSTAVSSTARPGPVPMRTSGGAGAGAVTGREPVTLAWSRKGPAAAW</sequence>
<comment type="caution">
    <text evidence="2">The sequence shown here is derived from an EMBL/GenBank/DDBJ whole genome shotgun (WGS) entry which is preliminary data.</text>
</comment>
<evidence type="ECO:0000313" key="2">
    <source>
        <dbReference type="EMBL" id="GHF44660.1"/>
    </source>
</evidence>
<dbReference type="AlphaFoldDB" id="A0A919EDG2"/>
<reference evidence="2" key="2">
    <citation type="submission" date="2020-09" db="EMBL/GenBank/DDBJ databases">
        <authorList>
            <person name="Sun Q."/>
            <person name="Ohkuma M."/>
        </authorList>
    </citation>
    <scope>NUCLEOTIDE SEQUENCE</scope>
    <source>
        <strain evidence="2">JCM 4059</strain>
    </source>
</reference>
<evidence type="ECO:0000256" key="1">
    <source>
        <dbReference type="SAM" id="MobiDB-lite"/>
    </source>
</evidence>
<proteinExistence type="predicted"/>
<organism evidence="2 3">
    <name type="scientific">Streptomyces mashuensis</name>
    <dbReference type="NCBI Taxonomy" id="33904"/>
    <lineage>
        <taxon>Bacteria</taxon>
        <taxon>Bacillati</taxon>
        <taxon>Actinomycetota</taxon>
        <taxon>Actinomycetes</taxon>
        <taxon>Kitasatosporales</taxon>
        <taxon>Streptomycetaceae</taxon>
        <taxon>Streptomyces</taxon>
    </lineage>
</organism>
<accession>A0A919EDG2</accession>
<dbReference type="EMBL" id="BNBD01000004">
    <property type="protein sequence ID" value="GHF44660.1"/>
    <property type="molecule type" value="Genomic_DNA"/>
</dbReference>
<protein>
    <submittedName>
        <fullName evidence="2">Uncharacterized protein</fullName>
    </submittedName>
</protein>
<feature type="compositionally biased region" description="Polar residues" evidence="1">
    <location>
        <begin position="1"/>
        <end position="12"/>
    </location>
</feature>
<name>A0A919EDG2_9ACTN</name>
<gene>
    <name evidence="2" type="ORF">GCM10010218_27650</name>
</gene>
<reference evidence="2" key="1">
    <citation type="journal article" date="2014" name="Int. J. Syst. Evol. Microbiol.">
        <title>Complete genome sequence of Corynebacterium casei LMG S-19264T (=DSM 44701T), isolated from a smear-ripened cheese.</title>
        <authorList>
            <consortium name="US DOE Joint Genome Institute (JGI-PGF)"/>
            <person name="Walter F."/>
            <person name="Albersmeier A."/>
            <person name="Kalinowski J."/>
            <person name="Ruckert C."/>
        </authorList>
    </citation>
    <scope>NUCLEOTIDE SEQUENCE</scope>
    <source>
        <strain evidence="2">JCM 4059</strain>
    </source>
</reference>
<evidence type="ECO:0000313" key="3">
    <source>
        <dbReference type="Proteomes" id="UP000638313"/>
    </source>
</evidence>
<dbReference type="Proteomes" id="UP000638313">
    <property type="component" value="Unassembled WGS sequence"/>
</dbReference>
<feature type="region of interest" description="Disordered" evidence="1">
    <location>
        <begin position="1"/>
        <end position="49"/>
    </location>
</feature>
<keyword evidence="3" id="KW-1185">Reference proteome</keyword>